<evidence type="ECO:0000313" key="2">
    <source>
        <dbReference type="Proteomes" id="UP000233551"/>
    </source>
</evidence>
<sequence length="243" mass="27197">MEWVASKSVPRLRAHPEMNGHNTYDFMMHTYRVKVSDATLYRAIKEAHRICGGAEKEQYGKLGDYCNELVKSNPRSTVRLNVAPVTHEFERMYVYLEACKTSFLAGCRPLIGQDFLKGYYRGQLLAVVAENGNNAFNFPRSTTQLLEVRSKLIITMAEGVKMYIMKKLARNVKMQMQVRNASGPDMLTLGPTMAPSAPMMLPSGPVMPPQVSNIPRQVPMERDNASGLVMATEMAGPSVQVYI</sequence>
<proteinExistence type="predicted"/>
<dbReference type="PANTHER" id="PTHR31973:SF187">
    <property type="entry name" value="MUTATOR TRANSPOSASE MUDRA PROTEIN"/>
    <property type="match status" value="1"/>
</dbReference>
<keyword evidence="2" id="KW-1185">Reference proteome</keyword>
<comment type="caution">
    <text evidence="1">The sequence shown here is derived from an EMBL/GenBank/DDBJ whole genome shotgun (WGS) entry which is preliminary data.</text>
</comment>
<organism evidence="1 2">
    <name type="scientific">Punica granatum</name>
    <name type="common">Pomegranate</name>
    <dbReference type="NCBI Taxonomy" id="22663"/>
    <lineage>
        <taxon>Eukaryota</taxon>
        <taxon>Viridiplantae</taxon>
        <taxon>Streptophyta</taxon>
        <taxon>Embryophyta</taxon>
        <taxon>Tracheophyta</taxon>
        <taxon>Spermatophyta</taxon>
        <taxon>Magnoliopsida</taxon>
        <taxon>eudicotyledons</taxon>
        <taxon>Gunneridae</taxon>
        <taxon>Pentapetalae</taxon>
        <taxon>rosids</taxon>
        <taxon>malvids</taxon>
        <taxon>Myrtales</taxon>
        <taxon>Lythraceae</taxon>
        <taxon>Punica</taxon>
    </lineage>
</organism>
<reference evidence="1 2" key="1">
    <citation type="submission" date="2017-11" db="EMBL/GenBank/DDBJ databases">
        <title>De-novo sequencing of pomegranate (Punica granatum L.) genome.</title>
        <authorList>
            <person name="Akparov Z."/>
            <person name="Amiraslanov A."/>
            <person name="Hajiyeva S."/>
            <person name="Abbasov M."/>
            <person name="Kaur K."/>
            <person name="Hamwieh A."/>
            <person name="Solovyev V."/>
            <person name="Salamov A."/>
            <person name="Braich B."/>
            <person name="Kosarev P."/>
            <person name="Mahmoud A."/>
            <person name="Hajiyev E."/>
            <person name="Babayeva S."/>
            <person name="Izzatullayeva V."/>
            <person name="Mammadov A."/>
            <person name="Mammadov A."/>
            <person name="Sharifova S."/>
            <person name="Ojaghi J."/>
            <person name="Eynullazada K."/>
            <person name="Bayramov B."/>
            <person name="Abdulazimova A."/>
            <person name="Shahmuradov I."/>
        </authorList>
    </citation>
    <scope>NUCLEOTIDE SEQUENCE [LARGE SCALE GENOMIC DNA]</scope>
    <source>
        <strain evidence="2">cv. AG2017</strain>
        <tissue evidence="1">Leaf</tissue>
    </source>
</reference>
<evidence type="ECO:0000313" key="1">
    <source>
        <dbReference type="EMBL" id="PKI37075.1"/>
    </source>
</evidence>
<gene>
    <name evidence="1" type="ORF">CRG98_042509</name>
</gene>
<dbReference type="EMBL" id="PGOL01004556">
    <property type="protein sequence ID" value="PKI37075.1"/>
    <property type="molecule type" value="Genomic_DNA"/>
</dbReference>
<name>A0A2I0HZD7_PUNGR</name>
<dbReference type="PANTHER" id="PTHR31973">
    <property type="entry name" value="POLYPROTEIN, PUTATIVE-RELATED"/>
    <property type="match status" value="1"/>
</dbReference>
<accession>A0A2I0HZD7</accession>
<dbReference type="Proteomes" id="UP000233551">
    <property type="component" value="Unassembled WGS sequence"/>
</dbReference>
<dbReference type="STRING" id="22663.A0A2I0HZD7"/>
<dbReference type="AlphaFoldDB" id="A0A2I0HZD7"/>
<protein>
    <submittedName>
        <fullName evidence="1">Uncharacterized protein</fullName>
    </submittedName>
</protein>